<dbReference type="GO" id="GO:0046872">
    <property type="term" value="F:metal ion binding"/>
    <property type="evidence" value="ECO:0007669"/>
    <property type="project" value="InterPro"/>
</dbReference>
<dbReference type="AlphaFoldDB" id="A0A2S7MYF9"/>
<keyword evidence="1" id="KW-0560">Oxidoreductase</keyword>
<dbReference type="GO" id="GO:0004022">
    <property type="term" value="F:alcohol dehydrogenase (NAD+) activity"/>
    <property type="evidence" value="ECO:0007669"/>
    <property type="project" value="TreeGrafter"/>
</dbReference>
<dbReference type="CDD" id="cd08551">
    <property type="entry name" value="Fe-ADH"/>
    <property type="match status" value="1"/>
</dbReference>
<dbReference type="SUPFAM" id="SSF56796">
    <property type="entry name" value="Dehydroquinate synthase-like"/>
    <property type="match status" value="1"/>
</dbReference>
<evidence type="ECO:0000256" key="1">
    <source>
        <dbReference type="ARBA" id="ARBA00023002"/>
    </source>
</evidence>
<dbReference type="Gene3D" id="3.40.50.1970">
    <property type="match status" value="1"/>
</dbReference>
<evidence type="ECO:0000259" key="2">
    <source>
        <dbReference type="Pfam" id="PF00465"/>
    </source>
</evidence>
<gene>
    <name evidence="4" type="ORF">CYL18_12840</name>
</gene>
<dbReference type="Pfam" id="PF25137">
    <property type="entry name" value="ADH_Fe_C"/>
    <property type="match status" value="1"/>
</dbReference>
<keyword evidence="5" id="KW-1185">Reference proteome</keyword>
<name>A0A2S7MYF9_9BACI</name>
<dbReference type="InterPro" id="IPR018211">
    <property type="entry name" value="ADH_Fe_CS"/>
</dbReference>
<accession>A0A2S7MYF9</accession>
<evidence type="ECO:0000313" key="5">
    <source>
        <dbReference type="Proteomes" id="UP000239663"/>
    </source>
</evidence>
<dbReference type="Proteomes" id="UP000239663">
    <property type="component" value="Unassembled WGS sequence"/>
</dbReference>
<dbReference type="OrthoDB" id="9815791at2"/>
<dbReference type="InterPro" id="IPR056798">
    <property type="entry name" value="ADH_Fe_C"/>
</dbReference>
<evidence type="ECO:0000259" key="3">
    <source>
        <dbReference type="Pfam" id="PF25137"/>
    </source>
</evidence>
<dbReference type="EMBL" id="PKOZ01000007">
    <property type="protein sequence ID" value="PQD94842.1"/>
    <property type="molecule type" value="Genomic_DNA"/>
</dbReference>
<feature type="domain" description="Alcohol dehydrogenase iron-type/glycerol dehydrogenase GldA" evidence="2">
    <location>
        <begin position="10"/>
        <end position="175"/>
    </location>
</feature>
<comment type="caution">
    <text evidence="4">The sequence shown here is derived from an EMBL/GenBank/DDBJ whole genome shotgun (WGS) entry which is preliminary data.</text>
</comment>
<dbReference type="RefSeq" id="WP_104849917.1">
    <property type="nucleotide sequence ID" value="NZ_PKOZ01000007.1"/>
</dbReference>
<dbReference type="Pfam" id="PF00465">
    <property type="entry name" value="Fe-ADH"/>
    <property type="match status" value="1"/>
</dbReference>
<dbReference type="PROSITE" id="PS00913">
    <property type="entry name" value="ADH_IRON_1"/>
    <property type="match status" value="1"/>
</dbReference>
<dbReference type="PANTHER" id="PTHR11496">
    <property type="entry name" value="ALCOHOL DEHYDROGENASE"/>
    <property type="match status" value="1"/>
</dbReference>
<dbReference type="FunFam" id="3.40.50.1970:FF:000003">
    <property type="entry name" value="Alcohol dehydrogenase, iron-containing"/>
    <property type="match status" value="1"/>
</dbReference>
<reference evidence="4 5" key="1">
    <citation type="submission" date="2017-12" db="EMBL/GenBank/DDBJ databases">
        <title>Taxonomic description and draft genome of Pradoshia cofamensis Gen. nov., sp. nov., a thermotolerant bacillale isolated from anterior gut of earthworm Eisenia fetida.</title>
        <authorList>
            <person name="Saha T."/>
            <person name="Chakraborty R."/>
        </authorList>
    </citation>
    <scope>NUCLEOTIDE SEQUENCE [LARGE SCALE GENOMIC DNA]</scope>
    <source>
        <strain evidence="4 5">EAG3</strain>
    </source>
</reference>
<dbReference type="Gene3D" id="1.20.1090.10">
    <property type="entry name" value="Dehydroquinate synthase-like - alpha domain"/>
    <property type="match status" value="1"/>
</dbReference>
<dbReference type="PANTHER" id="PTHR11496:SF94">
    <property type="entry name" value="ALCOHOL DEHYDROGENASE EUTG-RELATED"/>
    <property type="match status" value="1"/>
</dbReference>
<dbReference type="InterPro" id="IPR039697">
    <property type="entry name" value="Alcohol_dehydrogenase_Fe"/>
</dbReference>
<sequence>MIAIESILKPAVIMTGGNSSLQLTEAIRSLEIKKAFIMISDKLFKDAEKYLFPSLEKEQISFHLYVCDKGEPTIEQVMRAVYTARTEYCDGIAAIGGGSVIDRAKAVSVFAANPNDTLHTIHENPDLERLPLIAIPSTAGSGSEATKVMVITDNETGIKHNPSHPAFVPDVAILDSYWTKKLPPAITAYTGLDALTHAIEAYVSTKANDFTDFYALEAIKKITNALPDAYSRTIDQQAYDEMLLGSLYAGIAFSNSSTNLAHATGRALGAIYKMPHGLSVALLHPLVIEFSLIEAEERYAEIAIALGHSPNASKASLAKRILMLVQQYNRRFHIWEAGGAYIQTDEDHLVNIPVLVERSLSGNGINTNRKIPTQEEIEQIFLQLHQELDNHFIHR</sequence>
<dbReference type="InterPro" id="IPR001670">
    <property type="entry name" value="ADH_Fe/GldA"/>
</dbReference>
<evidence type="ECO:0000313" key="4">
    <source>
        <dbReference type="EMBL" id="PQD94842.1"/>
    </source>
</evidence>
<organism evidence="4 5">
    <name type="scientific">Pradoshia eiseniae</name>
    <dbReference type="NCBI Taxonomy" id="2064768"/>
    <lineage>
        <taxon>Bacteria</taxon>
        <taxon>Bacillati</taxon>
        <taxon>Bacillota</taxon>
        <taxon>Bacilli</taxon>
        <taxon>Bacillales</taxon>
        <taxon>Bacillaceae</taxon>
        <taxon>Pradoshia</taxon>
    </lineage>
</organism>
<proteinExistence type="predicted"/>
<protein>
    <submittedName>
        <fullName evidence="4">NAD-dependent alcohol dehydrogenase</fullName>
    </submittedName>
</protein>
<feature type="domain" description="Fe-containing alcohol dehydrogenase-like C-terminal" evidence="3">
    <location>
        <begin position="187"/>
        <end position="382"/>
    </location>
</feature>